<evidence type="ECO:0000313" key="2">
    <source>
        <dbReference type="Proteomes" id="UP000034103"/>
    </source>
</evidence>
<proteinExistence type="predicted"/>
<keyword evidence="1" id="KW-0723">Serine/threonine-protein kinase</keyword>
<keyword evidence="1" id="KW-0418">Kinase</keyword>
<dbReference type="PATRIC" id="fig|1641812.3.peg.4371"/>
<accession>A0A0F6RNN0</accession>
<protein>
    <submittedName>
        <fullName evidence="1">Serine/threonine protein kinase</fullName>
    </submittedName>
</protein>
<name>A0A0F6RNN0_MICAE</name>
<gene>
    <name evidence="1" type="ORF">MYAER_4233</name>
</gene>
<dbReference type="GO" id="GO:0004674">
    <property type="term" value="F:protein serine/threonine kinase activity"/>
    <property type="evidence" value="ECO:0007669"/>
    <property type="project" value="UniProtKB-KW"/>
</dbReference>
<sequence>MGKVEITERQSEKLALEKNSRLSPFLEKCCLRLVANESFENAEKDIEMMTGIKVSGSSQHRLVQRYEFAPVEVKGAVTALSIDGGLSLVSLFLFRARSVLQDLITEKSPIPQELKER</sequence>
<evidence type="ECO:0000313" key="1">
    <source>
        <dbReference type="EMBL" id="AKE66555.1"/>
    </source>
</evidence>
<dbReference type="Proteomes" id="UP000034103">
    <property type="component" value="Chromosome"/>
</dbReference>
<dbReference type="HOGENOM" id="CLU_2082076_0_0_3"/>
<dbReference type="EMBL" id="CP011304">
    <property type="protein sequence ID" value="AKE66555.1"/>
    <property type="molecule type" value="Genomic_DNA"/>
</dbReference>
<organism evidence="1 2">
    <name type="scientific">Microcystis aeruginosa NIES-2549</name>
    <dbReference type="NCBI Taxonomy" id="1641812"/>
    <lineage>
        <taxon>Bacteria</taxon>
        <taxon>Bacillati</taxon>
        <taxon>Cyanobacteriota</taxon>
        <taxon>Cyanophyceae</taxon>
        <taxon>Oscillatoriophycideae</taxon>
        <taxon>Chroococcales</taxon>
        <taxon>Microcystaceae</taxon>
        <taxon>Microcystis</taxon>
    </lineage>
</organism>
<reference evidence="1 2" key="1">
    <citation type="journal article" date="2015" name="Genome Announc.">
        <title>Complete Genome Sequence of Microcystis aeruginosa NIES-2549, a Bloom-Forming Cyanobacterium from Lake Kasumigaura, Japan.</title>
        <authorList>
            <person name="Yamaguchi H."/>
            <person name="Suzuki S."/>
            <person name="Tanabe Y."/>
            <person name="Osana Y."/>
            <person name="Shimura Y."/>
            <person name="Ishida K."/>
            <person name="Kawachi M."/>
        </authorList>
    </citation>
    <scope>NUCLEOTIDE SEQUENCE [LARGE SCALE GENOMIC DNA]</scope>
    <source>
        <strain evidence="1 2">NIES-2549</strain>
    </source>
</reference>
<keyword evidence="1" id="KW-0808">Transferase</keyword>
<dbReference type="AlphaFoldDB" id="A0A0F6RNN0"/>